<feature type="compositionally biased region" description="Basic and acidic residues" evidence="3">
    <location>
        <begin position="56"/>
        <end position="70"/>
    </location>
</feature>
<feature type="region of interest" description="Disordered" evidence="3">
    <location>
        <begin position="56"/>
        <end position="152"/>
    </location>
</feature>
<evidence type="ECO:0000256" key="3">
    <source>
        <dbReference type="SAM" id="MobiDB-lite"/>
    </source>
</evidence>
<comment type="caution">
    <text evidence="4">The sequence shown here is derived from an EMBL/GenBank/DDBJ whole genome shotgun (WGS) entry which is preliminary data.</text>
</comment>
<evidence type="ECO:0008006" key="6">
    <source>
        <dbReference type="Google" id="ProtNLM"/>
    </source>
</evidence>
<dbReference type="Pfam" id="PF03760">
    <property type="entry name" value="LEA_1"/>
    <property type="match status" value="1"/>
</dbReference>
<comment type="similarity">
    <text evidence="1">Belongs to the LEA type 1 family.</text>
</comment>
<organism evidence="4 5">
    <name type="scientific">Perilla frutescens var. hirtella</name>
    <name type="common">Perilla citriodora</name>
    <name type="synonym">Perilla setoyensis</name>
    <dbReference type="NCBI Taxonomy" id="608512"/>
    <lineage>
        <taxon>Eukaryota</taxon>
        <taxon>Viridiplantae</taxon>
        <taxon>Streptophyta</taxon>
        <taxon>Embryophyta</taxon>
        <taxon>Tracheophyta</taxon>
        <taxon>Spermatophyta</taxon>
        <taxon>Magnoliopsida</taxon>
        <taxon>eudicotyledons</taxon>
        <taxon>Gunneridae</taxon>
        <taxon>Pentapetalae</taxon>
        <taxon>asterids</taxon>
        <taxon>lamiids</taxon>
        <taxon>Lamiales</taxon>
        <taxon>Lamiaceae</taxon>
        <taxon>Nepetoideae</taxon>
        <taxon>Elsholtzieae</taxon>
        <taxon>Perilla</taxon>
    </lineage>
</organism>
<dbReference type="InterPro" id="IPR005513">
    <property type="entry name" value="LEA_1"/>
</dbReference>
<gene>
    <name evidence="4" type="ORF">C2S53_020082</name>
</gene>
<sequence length="152" mass="16278">MQAIKEKITDLKEMRKAKLEAKEEEKAERELAKARLEVAHEVRMAREAEAAMDYHVQKAAEKAAEHEKKYPQPRHSGGTQQDVCADDDLQSHDSHGRNASAPPGGCSAGGDLYSGGAAADSGHNTAFLDASDTAAPETTGYNAGPPTHNNLL</sequence>
<dbReference type="PANTHER" id="PTHR33493:SF3">
    <property type="entry name" value="LATE EMBRYOGENESIS ABUNDANT PROTEIN, LEA_1 SUBGROUP"/>
    <property type="match status" value="1"/>
</dbReference>
<dbReference type="PANTHER" id="PTHR33493">
    <property type="entry name" value="LATE EMBRYOGENESIS ABUNDANT PROTEIN 6-RELATED"/>
    <property type="match status" value="1"/>
</dbReference>
<evidence type="ECO:0000313" key="4">
    <source>
        <dbReference type="EMBL" id="KAH6820857.1"/>
    </source>
</evidence>
<evidence type="ECO:0000256" key="2">
    <source>
        <dbReference type="SAM" id="Coils"/>
    </source>
</evidence>
<keyword evidence="2" id="KW-0175">Coiled coil</keyword>
<accession>A0AAD4NZV9</accession>
<keyword evidence="5" id="KW-1185">Reference proteome</keyword>
<protein>
    <recommendedName>
        <fullName evidence="6">Late embryogenesis abundant protein</fullName>
    </recommendedName>
</protein>
<name>A0AAD4NZV9_PERFH</name>
<feature type="coiled-coil region" evidence="2">
    <location>
        <begin position="1"/>
        <end position="42"/>
    </location>
</feature>
<evidence type="ECO:0000256" key="1">
    <source>
        <dbReference type="ARBA" id="ARBA00010975"/>
    </source>
</evidence>
<dbReference type="EMBL" id="SDAM02002968">
    <property type="protein sequence ID" value="KAH6820857.1"/>
    <property type="molecule type" value="Genomic_DNA"/>
</dbReference>
<evidence type="ECO:0000313" key="5">
    <source>
        <dbReference type="Proteomes" id="UP001190926"/>
    </source>
</evidence>
<dbReference type="AlphaFoldDB" id="A0AAD4NZV9"/>
<reference evidence="4 5" key="1">
    <citation type="journal article" date="2021" name="Nat. Commun.">
        <title>Incipient diploidization of the medicinal plant Perilla within 10,000 years.</title>
        <authorList>
            <person name="Zhang Y."/>
            <person name="Shen Q."/>
            <person name="Leng L."/>
            <person name="Zhang D."/>
            <person name="Chen S."/>
            <person name="Shi Y."/>
            <person name="Ning Z."/>
            <person name="Chen S."/>
        </authorList>
    </citation>
    <scope>NUCLEOTIDE SEQUENCE [LARGE SCALE GENOMIC DNA]</scope>
    <source>
        <strain evidence="5">cv. PC099</strain>
    </source>
</reference>
<dbReference type="GO" id="GO:0009793">
    <property type="term" value="P:embryo development ending in seed dormancy"/>
    <property type="evidence" value="ECO:0007669"/>
    <property type="project" value="InterPro"/>
</dbReference>
<proteinExistence type="inferred from homology"/>
<dbReference type="Proteomes" id="UP001190926">
    <property type="component" value="Unassembled WGS sequence"/>
</dbReference>